<reference evidence="2 3" key="2">
    <citation type="journal article" date="2016" name="ISME J.">
        <title>Physiological and genomic characterization of two novel marine thaumarchaeal strains indicates niche differentiation.</title>
        <authorList>
            <person name="Bayer B."/>
            <person name="Vojvoda J."/>
            <person name="Offre P."/>
            <person name="Alves R.J."/>
            <person name="Elisabeth N.H."/>
            <person name="Garcia J.A."/>
            <person name="Volland J.M."/>
            <person name="Srivastava A."/>
            <person name="Schleper C."/>
            <person name="Herndl G.J."/>
        </authorList>
    </citation>
    <scope>NUCLEOTIDE SEQUENCE [LARGE SCALE GENOMIC DNA]</scope>
    <source>
        <strain evidence="2 3">NF5</strain>
    </source>
</reference>
<protein>
    <submittedName>
        <fullName evidence="2">Uncharacterized protein</fullName>
    </submittedName>
</protein>
<dbReference type="GeneID" id="24820062"/>
<proteinExistence type="predicted"/>
<feature type="transmembrane region" description="Helical" evidence="1">
    <location>
        <begin position="6"/>
        <end position="25"/>
    </location>
</feature>
<accession>A0A0D5C1U2</accession>
<evidence type="ECO:0000313" key="3">
    <source>
        <dbReference type="Proteomes" id="UP000032408"/>
    </source>
</evidence>
<dbReference type="STRING" id="1580092.NADRNF5_0834"/>
<keyword evidence="1" id="KW-1133">Transmembrane helix</keyword>
<dbReference type="OrthoDB" id="4936at2157"/>
<keyword evidence="1" id="KW-0472">Membrane</keyword>
<dbReference type="AlphaFoldDB" id="A0A0D5C1U2"/>
<organism evidence="2 3">
    <name type="scientific">Nitrosopumilus adriaticus</name>
    <dbReference type="NCBI Taxonomy" id="1580092"/>
    <lineage>
        <taxon>Archaea</taxon>
        <taxon>Nitrososphaerota</taxon>
        <taxon>Nitrososphaeria</taxon>
        <taxon>Nitrosopumilales</taxon>
        <taxon>Nitrosopumilaceae</taxon>
        <taxon>Nitrosopumilus</taxon>
    </lineage>
</organism>
<sequence>MSLKIIFFVGIMIIAVSAIGLGANLNTSSLINKIGGDDNISIALTDADITNMVHSTSGSNIDSSTITVRNTDSVSHSYQICVITKAGASISDTVGTTSDCTITPLISSSSTGSAVITFTTPLSKTSVDFANISIQEIS</sequence>
<reference evidence="3" key="1">
    <citation type="submission" date="2015-03" db="EMBL/GenBank/DDBJ databases">
        <title>Characterization of two novel Thaumarchaeota isolated from the Northern Adriatic Sea.</title>
        <authorList>
            <person name="Bayer B."/>
            <person name="Vojvoda J."/>
            <person name="Offre P."/>
            <person name="Srivastava A."/>
            <person name="Elisabeth N."/>
            <person name="Garcia J.A.L."/>
            <person name="Schleper C."/>
            <person name="Herndl G.J."/>
        </authorList>
    </citation>
    <scope>NUCLEOTIDE SEQUENCE [LARGE SCALE GENOMIC DNA]</scope>
    <source>
        <strain evidence="3">NF5</strain>
    </source>
</reference>
<dbReference type="Proteomes" id="UP000032408">
    <property type="component" value="Chromosome"/>
</dbReference>
<evidence type="ECO:0000256" key="1">
    <source>
        <dbReference type="SAM" id="Phobius"/>
    </source>
</evidence>
<name>A0A0D5C1U2_9ARCH</name>
<keyword evidence="3" id="KW-1185">Reference proteome</keyword>
<gene>
    <name evidence="2" type="ORF">NADRNF5_0834</name>
</gene>
<dbReference type="EMBL" id="CP011070">
    <property type="protein sequence ID" value="AJW70528.1"/>
    <property type="molecule type" value="Genomic_DNA"/>
</dbReference>
<evidence type="ECO:0000313" key="2">
    <source>
        <dbReference type="EMBL" id="AJW70528.1"/>
    </source>
</evidence>
<dbReference type="HOGENOM" id="CLU_1850539_0_0_2"/>
<dbReference type="KEGG" id="nin:NADRNF5_0834"/>
<keyword evidence="1" id="KW-0812">Transmembrane</keyword>
<dbReference type="RefSeq" id="WP_048115896.1">
    <property type="nucleotide sequence ID" value="NZ_CP011070.1"/>
</dbReference>